<proteinExistence type="predicted"/>
<gene>
    <name evidence="1" type="ORF">HNQ10_002661</name>
</gene>
<accession>A0ABR6MV50</accession>
<comment type="caution">
    <text evidence="1">The sequence shown here is derived from an EMBL/GenBank/DDBJ whole genome shotgun (WGS) entry which is preliminary data.</text>
</comment>
<dbReference type="NCBIfam" id="NF041925">
    <property type="entry name" value="QatC"/>
    <property type="match status" value="1"/>
</dbReference>
<dbReference type="Proteomes" id="UP000536909">
    <property type="component" value="Unassembled WGS sequence"/>
</dbReference>
<organism evidence="1 2">
    <name type="scientific">Deinococcus metallilatus</name>
    <dbReference type="NCBI Taxonomy" id="1211322"/>
    <lineage>
        <taxon>Bacteria</taxon>
        <taxon>Thermotogati</taxon>
        <taxon>Deinococcota</taxon>
        <taxon>Deinococci</taxon>
        <taxon>Deinococcales</taxon>
        <taxon>Deinococcaceae</taxon>
        <taxon>Deinococcus</taxon>
    </lineage>
</organism>
<dbReference type="InterPro" id="IPR014729">
    <property type="entry name" value="Rossmann-like_a/b/a_fold"/>
</dbReference>
<sequence length="414" mass="45889">MVVRLDTQALRRHGVQHHEAALDLLALAATVYAVDCLVPRKQAEDGWTRELAFEMPVADPALWETARFALERCLSFLSGDRWSITFTPRKVELWAPRREVPTPKPVQVVSLFSGGLDSTIGVINHLASTQDQLLLVGHSDTQTSGTKRDQEEVYGHINDTFSGRSELLQVHAGFDRQAGERTMRSRSFLFLALGVWASDVQGAGTPLLIPENGTIALNMPLTPTRTGSNSTRTTHPHYLELYREFLKTLGLDVPLINPLEDQTKGEAVRNCSDAALLKKVVALTNSCAKTNRRGHWVRRTPSIKHCGQCMPCLYRRAALHTAGWDEGQAYGLDLANGEVDLDGTSSGANDARALLYLIRRAPDRDELENRLFTNGPLEVGKRQDYARLVHTTLGELRTWVEDKGNPKVRGNAGV</sequence>
<evidence type="ECO:0000313" key="2">
    <source>
        <dbReference type="Proteomes" id="UP000536909"/>
    </source>
</evidence>
<evidence type="ECO:0008006" key="3">
    <source>
        <dbReference type="Google" id="ProtNLM"/>
    </source>
</evidence>
<dbReference type="Gene3D" id="3.40.50.620">
    <property type="entry name" value="HUPs"/>
    <property type="match status" value="1"/>
</dbReference>
<protein>
    <recommendedName>
        <fullName evidence="3">ATPase</fullName>
    </recommendedName>
</protein>
<dbReference type="EMBL" id="JACHFV010000008">
    <property type="protein sequence ID" value="MBB5295822.1"/>
    <property type="molecule type" value="Genomic_DNA"/>
</dbReference>
<keyword evidence="2" id="KW-1185">Reference proteome</keyword>
<dbReference type="InterPro" id="IPR049676">
    <property type="entry name" value="QatC"/>
</dbReference>
<reference evidence="1 2" key="1">
    <citation type="submission" date="2020-08" db="EMBL/GenBank/DDBJ databases">
        <title>Genomic Encyclopedia of Type Strains, Phase IV (KMG-IV): sequencing the most valuable type-strain genomes for metagenomic binning, comparative biology and taxonomic classification.</title>
        <authorList>
            <person name="Goeker M."/>
        </authorList>
    </citation>
    <scope>NUCLEOTIDE SEQUENCE [LARGE SCALE GENOMIC DNA]</scope>
    <source>
        <strain evidence="1 2">DSM 105434</strain>
    </source>
</reference>
<name>A0ABR6MV50_9DEIO</name>
<evidence type="ECO:0000313" key="1">
    <source>
        <dbReference type="EMBL" id="MBB5295822.1"/>
    </source>
</evidence>
<dbReference type="RefSeq" id="WP_146719814.1">
    <property type="nucleotide sequence ID" value="NZ_BSUI01000005.1"/>
</dbReference>